<dbReference type="GO" id="GO:0045892">
    <property type="term" value="P:negative regulation of DNA-templated transcription"/>
    <property type="evidence" value="ECO:0007669"/>
    <property type="project" value="TreeGrafter"/>
</dbReference>
<evidence type="ECO:0000256" key="2">
    <source>
        <dbReference type="ARBA" id="ARBA00023125"/>
    </source>
</evidence>
<dbReference type="RefSeq" id="WP_091032420.1">
    <property type="nucleotide sequence ID" value="NZ_FNAD01000004.1"/>
</dbReference>
<organism evidence="5 6">
    <name type="scientific">Glycomyces harbinensis</name>
    <dbReference type="NCBI Taxonomy" id="58114"/>
    <lineage>
        <taxon>Bacteria</taxon>
        <taxon>Bacillati</taxon>
        <taxon>Actinomycetota</taxon>
        <taxon>Actinomycetes</taxon>
        <taxon>Glycomycetales</taxon>
        <taxon>Glycomycetaceae</taxon>
        <taxon>Glycomyces</taxon>
    </lineage>
</organism>
<name>A0A1G6V7L2_9ACTN</name>
<dbReference type="GO" id="GO:0003700">
    <property type="term" value="F:DNA-binding transcription factor activity"/>
    <property type="evidence" value="ECO:0007669"/>
    <property type="project" value="InterPro"/>
</dbReference>
<feature type="domain" description="HTH gntR-type" evidence="4">
    <location>
        <begin position="9"/>
        <end position="77"/>
    </location>
</feature>
<keyword evidence="1" id="KW-0805">Transcription regulation</keyword>
<keyword evidence="3" id="KW-0804">Transcription</keyword>
<dbReference type="InterPro" id="IPR028978">
    <property type="entry name" value="Chorismate_lyase_/UTRA_dom_sf"/>
</dbReference>
<dbReference type="SMART" id="SM00345">
    <property type="entry name" value="HTH_GNTR"/>
    <property type="match status" value="1"/>
</dbReference>
<reference evidence="6" key="1">
    <citation type="submission" date="2016-10" db="EMBL/GenBank/DDBJ databases">
        <authorList>
            <person name="Varghese N."/>
            <person name="Submissions S."/>
        </authorList>
    </citation>
    <scope>NUCLEOTIDE SEQUENCE [LARGE SCALE GENOMIC DNA]</scope>
    <source>
        <strain evidence="6">CGMCC 4.3516</strain>
    </source>
</reference>
<dbReference type="PANTHER" id="PTHR44846:SF17">
    <property type="entry name" value="GNTR-FAMILY TRANSCRIPTIONAL REGULATOR"/>
    <property type="match status" value="1"/>
</dbReference>
<evidence type="ECO:0000256" key="1">
    <source>
        <dbReference type="ARBA" id="ARBA00023015"/>
    </source>
</evidence>
<evidence type="ECO:0000313" key="5">
    <source>
        <dbReference type="EMBL" id="SDD49568.1"/>
    </source>
</evidence>
<proteinExistence type="predicted"/>
<dbReference type="CDD" id="cd07377">
    <property type="entry name" value="WHTH_GntR"/>
    <property type="match status" value="1"/>
</dbReference>
<dbReference type="SUPFAM" id="SSF64288">
    <property type="entry name" value="Chorismate lyase-like"/>
    <property type="match status" value="1"/>
</dbReference>
<dbReference type="GO" id="GO:0003677">
    <property type="term" value="F:DNA binding"/>
    <property type="evidence" value="ECO:0007669"/>
    <property type="project" value="UniProtKB-KW"/>
</dbReference>
<dbReference type="InterPro" id="IPR036388">
    <property type="entry name" value="WH-like_DNA-bd_sf"/>
</dbReference>
<dbReference type="InterPro" id="IPR036390">
    <property type="entry name" value="WH_DNA-bd_sf"/>
</dbReference>
<evidence type="ECO:0000259" key="4">
    <source>
        <dbReference type="PROSITE" id="PS50949"/>
    </source>
</evidence>
<dbReference type="PANTHER" id="PTHR44846">
    <property type="entry name" value="MANNOSYL-D-GLYCERATE TRANSPORT/METABOLISM SYSTEM REPRESSOR MNGR-RELATED"/>
    <property type="match status" value="1"/>
</dbReference>
<evidence type="ECO:0000256" key="3">
    <source>
        <dbReference type="ARBA" id="ARBA00023163"/>
    </source>
</evidence>
<dbReference type="OrthoDB" id="3214900at2"/>
<dbReference type="InterPro" id="IPR050679">
    <property type="entry name" value="Bact_HTH_transcr_reg"/>
</dbReference>
<dbReference type="SUPFAM" id="SSF46785">
    <property type="entry name" value="Winged helix' DNA-binding domain"/>
    <property type="match status" value="1"/>
</dbReference>
<accession>A0A1G6V7L2</accession>
<dbReference type="Gene3D" id="1.10.10.10">
    <property type="entry name" value="Winged helix-like DNA-binding domain superfamily/Winged helix DNA-binding domain"/>
    <property type="match status" value="1"/>
</dbReference>
<protein>
    <submittedName>
        <fullName evidence="5">GntR family transcriptional regulator</fullName>
    </submittedName>
</protein>
<dbReference type="InterPro" id="IPR000524">
    <property type="entry name" value="Tscrpt_reg_HTH_GntR"/>
</dbReference>
<dbReference type="SMART" id="SM00866">
    <property type="entry name" value="UTRA"/>
    <property type="match status" value="1"/>
</dbReference>
<dbReference type="PROSITE" id="PS50949">
    <property type="entry name" value="HTH_GNTR"/>
    <property type="match status" value="1"/>
</dbReference>
<dbReference type="STRING" id="58114.SAMN05216270_104255"/>
<dbReference type="AlphaFoldDB" id="A0A1G6V7L2"/>
<dbReference type="InterPro" id="IPR011663">
    <property type="entry name" value="UTRA"/>
</dbReference>
<dbReference type="Proteomes" id="UP000198949">
    <property type="component" value="Unassembled WGS sequence"/>
</dbReference>
<sequence length="258" mass="29232">MTIRRVPGRSVYQQIADSYRQRIERGDFAETGKLPTEPRIAEEQEVTVTTARRALTVLKDEGLIESRPPLGWFVRSRQQQIYRPQDEGRSVKALSETESWVQQIKSDGRKPQQTIEVAIERAPELIATRLALAEGENVLARKRIRFINDEPININNSYFPMSIAGGTELESPADIERGTSYPLAQRGIIQCRSVHEIDVRMPTPEEKQKLDIGAGTPVAVHIVTTFSTQDNPVRCSINVLPGDRHHIMFTHEWDPEGK</sequence>
<dbReference type="EMBL" id="FNAD01000004">
    <property type="protein sequence ID" value="SDD49568.1"/>
    <property type="molecule type" value="Genomic_DNA"/>
</dbReference>
<keyword evidence="2" id="KW-0238">DNA-binding</keyword>
<dbReference type="Pfam" id="PF07702">
    <property type="entry name" value="UTRA"/>
    <property type="match status" value="1"/>
</dbReference>
<evidence type="ECO:0000313" key="6">
    <source>
        <dbReference type="Proteomes" id="UP000198949"/>
    </source>
</evidence>
<keyword evidence="6" id="KW-1185">Reference proteome</keyword>
<dbReference type="Pfam" id="PF00392">
    <property type="entry name" value="GntR"/>
    <property type="match status" value="1"/>
</dbReference>
<gene>
    <name evidence="5" type="ORF">SAMN05216270_104255</name>
</gene>
<dbReference type="Gene3D" id="3.40.1410.10">
    <property type="entry name" value="Chorismate lyase-like"/>
    <property type="match status" value="1"/>
</dbReference>